<dbReference type="Proteomes" id="UP000053268">
    <property type="component" value="Unassembled WGS sequence"/>
</dbReference>
<feature type="repeat" description="ANK" evidence="3">
    <location>
        <begin position="15"/>
        <end position="47"/>
    </location>
</feature>
<sequence length="84" mass="8884">MFGLRNRLLVIDKVQSFTPLHQAAQQGHTLVIQLLLKNNADPNALSASGQTACAIADRLGYISAVEALRPVTENTLSQAVGDAG</sequence>
<keyword evidence="5" id="KW-1185">Reference proteome</keyword>
<dbReference type="PROSITE" id="PS50297">
    <property type="entry name" value="ANK_REP_REGION"/>
    <property type="match status" value="1"/>
</dbReference>
<keyword evidence="1" id="KW-0677">Repeat</keyword>
<keyword evidence="2 3" id="KW-0040">ANK repeat</keyword>
<dbReference type="EMBL" id="KQ459483">
    <property type="protein sequence ID" value="KPJ00086.1"/>
    <property type="molecule type" value="Genomic_DNA"/>
</dbReference>
<dbReference type="InterPro" id="IPR036770">
    <property type="entry name" value="Ankyrin_rpt-contain_sf"/>
</dbReference>
<proteinExistence type="predicted"/>
<dbReference type="SUPFAM" id="SSF48403">
    <property type="entry name" value="Ankyrin repeat"/>
    <property type="match status" value="1"/>
</dbReference>
<dbReference type="AlphaFoldDB" id="A0A0N1I4I5"/>
<reference evidence="4 5" key="1">
    <citation type="journal article" date="2015" name="Nat. Commun.">
        <title>Outbred genome sequencing and CRISPR/Cas9 gene editing in butterflies.</title>
        <authorList>
            <person name="Li X."/>
            <person name="Fan D."/>
            <person name="Zhang W."/>
            <person name="Liu G."/>
            <person name="Zhang L."/>
            <person name="Zhao L."/>
            <person name="Fang X."/>
            <person name="Chen L."/>
            <person name="Dong Y."/>
            <person name="Chen Y."/>
            <person name="Ding Y."/>
            <person name="Zhao R."/>
            <person name="Feng M."/>
            <person name="Zhu Y."/>
            <person name="Feng Y."/>
            <person name="Jiang X."/>
            <person name="Zhu D."/>
            <person name="Xiang H."/>
            <person name="Feng X."/>
            <person name="Li S."/>
            <person name="Wang J."/>
            <person name="Zhang G."/>
            <person name="Kronforst M.R."/>
            <person name="Wang W."/>
        </authorList>
    </citation>
    <scope>NUCLEOTIDE SEQUENCE [LARGE SCALE GENOMIC DNA]</scope>
    <source>
        <strain evidence="4">Ya'a_city_454_Px</strain>
        <tissue evidence="4">Whole body</tissue>
    </source>
</reference>
<evidence type="ECO:0000313" key="5">
    <source>
        <dbReference type="Proteomes" id="UP000053268"/>
    </source>
</evidence>
<gene>
    <name evidence="4" type="ORF">RR46_00451</name>
</gene>
<dbReference type="PROSITE" id="PS50088">
    <property type="entry name" value="ANK_REPEAT"/>
    <property type="match status" value="1"/>
</dbReference>
<dbReference type="Gene3D" id="1.25.40.20">
    <property type="entry name" value="Ankyrin repeat-containing domain"/>
    <property type="match status" value="1"/>
</dbReference>
<dbReference type="SMART" id="SM00248">
    <property type="entry name" value="ANK"/>
    <property type="match status" value="1"/>
</dbReference>
<dbReference type="Pfam" id="PF00023">
    <property type="entry name" value="Ank"/>
    <property type="match status" value="1"/>
</dbReference>
<dbReference type="STRING" id="66420.A0A0N1I4I5"/>
<dbReference type="InterPro" id="IPR002110">
    <property type="entry name" value="Ankyrin_rpt"/>
</dbReference>
<name>A0A0N1I4I5_PAPXU</name>
<evidence type="ECO:0000256" key="2">
    <source>
        <dbReference type="ARBA" id="ARBA00023043"/>
    </source>
</evidence>
<protein>
    <submittedName>
        <fullName evidence="4">Ankyrin-1</fullName>
    </submittedName>
</protein>
<evidence type="ECO:0000256" key="3">
    <source>
        <dbReference type="PROSITE-ProRule" id="PRU00023"/>
    </source>
</evidence>
<organism evidence="4 5">
    <name type="scientific">Papilio xuthus</name>
    <name type="common">Asian swallowtail butterfly</name>
    <dbReference type="NCBI Taxonomy" id="66420"/>
    <lineage>
        <taxon>Eukaryota</taxon>
        <taxon>Metazoa</taxon>
        <taxon>Ecdysozoa</taxon>
        <taxon>Arthropoda</taxon>
        <taxon>Hexapoda</taxon>
        <taxon>Insecta</taxon>
        <taxon>Pterygota</taxon>
        <taxon>Neoptera</taxon>
        <taxon>Endopterygota</taxon>
        <taxon>Lepidoptera</taxon>
        <taxon>Glossata</taxon>
        <taxon>Ditrysia</taxon>
        <taxon>Papilionoidea</taxon>
        <taxon>Papilionidae</taxon>
        <taxon>Papilioninae</taxon>
        <taxon>Papilio</taxon>
    </lineage>
</organism>
<dbReference type="InterPro" id="IPR051165">
    <property type="entry name" value="Multifunctional_ANK_Repeat"/>
</dbReference>
<dbReference type="PANTHER" id="PTHR24123:SF141">
    <property type="entry name" value="ANKYRIN 2, ISOFORM U"/>
    <property type="match status" value="1"/>
</dbReference>
<accession>A0A0N1I4I5</accession>
<dbReference type="PANTHER" id="PTHR24123">
    <property type="entry name" value="ANKYRIN REPEAT-CONTAINING"/>
    <property type="match status" value="1"/>
</dbReference>
<evidence type="ECO:0000313" key="4">
    <source>
        <dbReference type="EMBL" id="KPJ00086.1"/>
    </source>
</evidence>
<evidence type="ECO:0000256" key="1">
    <source>
        <dbReference type="ARBA" id="ARBA00022737"/>
    </source>
</evidence>